<name>E9I2M6_DAPPU</name>
<sequence length="122" mass="14084">MLCLLLRKYEDKVKISVKAFYVRLVETRITSFTKDIDELFGRKLGGAMANYLAETHTDAFMQTMVEKEADGIMESLNESDKRYGETATDVLDAEYDEAWNIVKEEIKTALKKHVSRDEYCNV</sequence>
<reference evidence="1 2" key="1">
    <citation type="journal article" date="2011" name="Science">
        <title>The ecoresponsive genome of Daphnia pulex.</title>
        <authorList>
            <person name="Colbourne J.K."/>
            <person name="Pfrender M.E."/>
            <person name="Gilbert D."/>
            <person name="Thomas W.K."/>
            <person name="Tucker A."/>
            <person name="Oakley T.H."/>
            <person name="Tokishita S."/>
            <person name="Aerts A."/>
            <person name="Arnold G.J."/>
            <person name="Basu M.K."/>
            <person name="Bauer D.J."/>
            <person name="Caceres C.E."/>
            <person name="Carmel L."/>
            <person name="Casola C."/>
            <person name="Choi J.H."/>
            <person name="Detter J.C."/>
            <person name="Dong Q."/>
            <person name="Dusheyko S."/>
            <person name="Eads B.D."/>
            <person name="Frohlich T."/>
            <person name="Geiler-Samerotte K.A."/>
            <person name="Gerlach D."/>
            <person name="Hatcher P."/>
            <person name="Jogdeo S."/>
            <person name="Krijgsveld J."/>
            <person name="Kriventseva E.V."/>
            <person name="Kultz D."/>
            <person name="Laforsch C."/>
            <person name="Lindquist E."/>
            <person name="Lopez J."/>
            <person name="Manak J.R."/>
            <person name="Muller J."/>
            <person name="Pangilinan J."/>
            <person name="Patwardhan R.P."/>
            <person name="Pitluck S."/>
            <person name="Pritham E.J."/>
            <person name="Rechtsteiner A."/>
            <person name="Rho M."/>
            <person name="Rogozin I.B."/>
            <person name="Sakarya O."/>
            <person name="Salamov A."/>
            <person name="Schaack S."/>
            <person name="Shapiro H."/>
            <person name="Shiga Y."/>
            <person name="Skalitzky C."/>
            <person name="Smith Z."/>
            <person name="Souvorov A."/>
            <person name="Sung W."/>
            <person name="Tang Z."/>
            <person name="Tsuchiya D."/>
            <person name="Tu H."/>
            <person name="Vos H."/>
            <person name="Wang M."/>
            <person name="Wolf Y.I."/>
            <person name="Yamagata H."/>
            <person name="Yamada T."/>
            <person name="Ye Y."/>
            <person name="Shaw J.R."/>
            <person name="Andrews J."/>
            <person name="Crease T.J."/>
            <person name="Tang H."/>
            <person name="Lucas S.M."/>
            <person name="Robertson H.M."/>
            <person name="Bork P."/>
            <person name="Koonin E.V."/>
            <person name="Zdobnov E.M."/>
            <person name="Grigoriev I.V."/>
            <person name="Lynch M."/>
            <person name="Boore J.L."/>
        </authorList>
    </citation>
    <scope>NUCLEOTIDE SEQUENCE [LARGE SCALE GENOMIC DNA]</scope>
</reference>
<organism evidence="1 2">
    <name type="scientific">Daphnia pulex</name>
    <name type="common">Water flea</name>
    <dbReference type="NCBI Taxonomy" id="6669"/>
    <lineage>
        <taxon>Eukaryota</taxon>
        <taxon>Metazoa</taxon>
        <taxon>Ecdysozoa</taxon>
        <taxon>Arthropoda</taxon>
        <taxon>Crustacea</taxon>
        <taxon>Branchiopoda</taxon>
        <taxon>Diplostraca</taxon>
        <taxon>Cladocera</taxon>
        <taxon>Anomopoda</taxon>
        <taxon>Daphniidae</taxon>
        <taxon>Daphnia</taxon>
    </lineage>
</organism>
<dbReference type="AlphaFoldDB" id="E9I2M6"/>
<evidence type="ECO:0000313" key="1">
    <source>
        <dbReference type="EMBL" id="EFX61754.1"/>
    </source>
</evidence>
<dbReference type="InParanoid" id="E9I2M6"/>
<gene>
    <name evidence="1" type="ORF">DAPPUDRAFT_338244</name>
</gene>
<accession>E9I2M6</accession>
<evidence type="ECO:0000313" key="2">
    <source>
        <dbReference type="Proteomes" id="UP000000305"/>
    </source>
</evidence>
<dbReference type="HOGENOM" id="CLU_2032355_0_0_1"/>
<proteinExistence type="predicted"/>
<dbReference type="KEGG" id="dpx:DAPPUDRAFT_338244"/>
<feature type="non-terminal residue" evidence="1">
    <location>
        <position position="122"/>
    </location>
</feature>
<dbReference type="EMBL" id="GL734163">
    <property type="protein sequence ID" value="EFX61754.1"/>
    <property type="molecule type" value="Genomic_DNA"/>
</dbReference>
<protein>
    <submittedName>
        <fullName evidence="1">Uncharacterized protein</fullName>
    </submittedName>
</protein>
<keyword evidence="2" id="KW-1185">Reference proteome</keyword>
<dbReference type="Proteomes" id="UP000000305">
    <property type="component" value="Unassembled WGS sequence"/>
</dbReference>